<dbReference type="GeneID" id="9689699"/>
<dbReference type="Pfam" id="PF14974">
    <property type="entry name" value="P_C10"/>
    <property type="match status" value="1"/>
</dbReference>
<organism evidence="4">
    <name type="scientific">Micromonas pusilla (strain CCMP1545)</name>
    <name type="common">Picoplanktonic green alga</name>
    <dbReference type="NCBI Taxonomy" id="564608"/>
    <lineage>
        <taxon>Eukaryota</taxon>
        <taxon>Viridiplantae</taxon>
        <taxon>Chlorophyta</taxon>
        <taxon>Mamiellophyceae</taxon>
        <taxon>Mamiellales</taxon>
        <taxon>Mamiellaceae</taxon>
        <taxon>Micromonas</taxon>
    </lineage>
</organism>
<proteinExistence type="predicted"/>
<feature type="region of interest" description="Disordered" evidence="1">
    <location>
        <begin position="78"/>
        <end position="171"/>
    </location>
</feature>
<dbReference type="KEGG" id="mpp:MICPUCDRAFT_43313"/>
<evidence type="ECO:0000256" key="1">
    <source>
        <dbReference type="SAM" id="MobiDB-lite"/>
    </source>
</evidence>
<feature type="chain" id="PRO_5002912392" evidence="2">
    <location>
        <begin position="36"/>
        <end position="297"/>
    </location>
</feature>
<dbReference type="RefSeq" id="XP_003064072.1">
    <property type="nucleotide sequence ID" value="XM_003064026.1"/>
</dbReference>
<keyword evidence="2" id="KW-0732">Signal</keyword>
<dbReference type="AlphaFoldDB" id="C1N8F2"/>
<protein>
    <submittedName>
        <fullName evidence="3">Predicted protein</fullName>
    </submittedName>
</protein>
<feature type="compositionally biased region" description="Basic and acidic residues" evidence="1">
    <location>
        <begin position="118"/>
        <end position="127"/>
    </location>
</feature>
<evidence type="ECO:0000256" key="2">
    <source>
        <dbReference type="SAM" id="SignalP"/>
    </source>
</evidence>
<gene>
    <name evidence="3" type="ORF">MICPUCDRAFT_43313</name>
</gene>
<dbReference type="Proteomes" id="UP000001876">
    <property type="component" value="Unassembled WGS sequence"/>
</dbReference>
<feature type="signal peptide" evidence="2">
    <location>
        <begin position="1"/>
        <end position="35"/>
    </location>
</feature>
<keyword evidence="4" id="KW-1185">Reference proteome</keyword>
<dbReference type="EMBL" id="GG663750">
    <property type="protein sequence ID" value="EEH51694.1"/>
    <property type="molecule type" value="Genomic_DNA"/>
</dbReference>
<reference evidence="3 4" key="1">
    <citation type="journal article" date="2009" name="Science">
        <title>Green evolution and dynamic adaptations revealed by genomes of the marine picoeukaryotes Micromonas.</title>
        <authorList>
            <person name="Worden A.Z."/>
            <person name="Lee J.H."/>
            <person name="Mock T."/>
            <person name="Rouze P."/>
            <person name="Simmons M.P."/>
            <person name="Aerts A.L."/>
            <person name="Allen A.E."/>
            <person name="Cuvelier M.L."/>
            <person name="Derelle E."/>
            <person name="Everett M.V."/>
            <person name="Foulon E."/>
            <person name="Grimwood J."/>
            <person name="Gundlach H."/>
            <person name="Henrissat B."/>
            <person name="Napoli C."/>
            <person name="McDonald S.M."/>
            <person name="Parker M.S."/>
            <person name="Rombauts S."/>
            <person name="Salamov A."/>
            <person name="Von Dassow P."/>
            <person name="Badger J.H."/>
            <person name="Coutinho P.M."/>
            <person name="Demir E."/>
            <person name="Dubchak I."/>
            <person name="Gentemann C."/>
            <person name="Eikrem W."/>
            <person name="Gready J.E."/>
            <person name="John U."/>
            <person name="Lanier W."/>
            <person name="Lindquist E.A."/>
            <person name="Lucas S."/>
            <person name="Mayer K.F."/>
            <person name="Moreau H."/>
            <person name="Not F."/>
            <person name="Otillar R."/>
            <person name="Panaud O."/>
            <person name="Pangilinan J."/>
            <person name="Paulsen I."/>
            <person name="Piegu B."/>
            <person name="Poliakov A."/>
            <person name="Robbens S."/>
            <person name="Schmutz J."/>
            <person name="Toulza E."/>
            <person name="Wyss T."/>
            <person name="Zelensky A."/>
            <person name="Zhou K."/>
            <person name="Armbrust E.V."/>
            <person name="Bhattacharya D."/>
            <person name="Goodenough U.W."/>
            <person name="Van de Peer Y."/>
            <person name="Grigoriev I.V."/>
        </authorList>
    </citation>
    <scope>NUCLEOTIDE SEQUENCE [LARGE SCALE GENOMIC DNA]</scope>
    <source>
        <strain evidence="3 4">CCMP1545</strain>
    </source>
</reference>
<feature type="compositionally biased region" description="Low complexity" evidence="1">
    <location>
        <begin position="133"/>
        <end position="164"/>
    </location>
</feature>
<feature type="compositionally biased region" description="Basic and acidic residues" evidence="1">
    <location>
        <begin position="78"/>
        <end position="100"/>
    </location>
</feature>
<name>C1N8F2_MICPC</name>
<sequence length="297" mass="31287">MDRADRRRRAPSRLLAVALLVVALALASFATPVAGAHLSVDERMELARSMRKRAGGDPAATTLDTGALHAEARKIAEARAGANRERDAREAAAARREPPRHAKPAMKPSPTPDSYQSSKKDPEEANTSRRASRSSSSSSTRRATSAKMGAASSSSSSSSSSASSPRPPSMTLAQAHAAIDEVTAVVRVPANAARIAAIKKQVDADPDNAMMAMFSFMPLANELMGPAMKKYGYADQENGGGLMPFLNALQEDRGDDALRDKARTLRKLVVPESMLPMVEAMYGGGGGGGGGTRRSEL</sequence>
<evidence type="ECO:0000313" key="3">
    <source>
        <dbReference type="EMBL" id="EEH51694.1"/>
    </source>
</evidence>
<evidence type="ECO:0000313" key="4">
    <source>
        <dbReference type="Proteomes" id="UP000001876"/>
    </source>
</evidence>
<dbReference type="InterPro" id="IPR026317">
    <property type="entry name" value="P_C10"/>
</dbReference>
<accession>C1N8F2</accession>